<dbReference type="Proteomes" id="UP000561178">
    <property type="component" value="Unassembled WGS sequence"/>
</dbReference>
<evidence type="ECO:0000313" key="4">
    <source>
        <dbReference type="EMBL" id="NXI75316.1"/>
    </source>
</evidence>
<dbReference type="InterPro" id="IPR050776">
    <property type="entry name" value="Ank_Repeat/CDKN_Inhibitor"/>
</dbReference>
<gene>
    <name evidence="4" type="primary">Ankrd52_0</name>
    <name evidence="4" type="ORF">RHIDAH_R01276</name>
</gene>
<dbReference type="PROSITE" id="PS50297">
    <property type="entry name" value="ANK_REP_REGION"/>
    <property type="match status" value="4"/>
</dbReference>
<dbReference type="PANTHER" id="PTHR24201">
    <property type="entry name" value="ANK_REP_REGION DOMAIN-CONTAINING PROTEIN"/>
    <property type="match status" value="1"/>
</dbReference>
<evidence type="ECO:0000256" key="2">
    <source>
        <dbReference type="ARBA" id="ARBA00023043"/>
    </source>
</evidence>
<feature type="non-terminal residue" evidence="4">
    <location>
        <position position="291"/>
    </location>
</feature>
<evidence type="ECO:0000313" key="5">
    <source>
        <dbReference type="Proteomes" id="UP000561178"/>
    </source>
</evidence>
<dbReference type="InterPro" id="IPR002110">
    <property type="entry name" value="Ankyrin_rpt"/>
</dbReference>
<dbReference type="PROSITE" id="PS50088">
    <property type="entry name" value="ANK_REPEAT"/>
    <property type="match status" value="4"/>
</dbReference>
<keyword evidence="2 3" id="KW-0040">ANK repeat</keyword>
<sequence length="291" mass="31071">QSKEGKSPLHMAAIHGRFTRSQILIQNGSEIDCADKYGNTPLHVAARYGHELLISTLMTNGADTARRGIHDMFPLHLAVLFGFSDCCRKLLSSGQLYSIVSSLSNEHVLSAGFDINTPDNLGRTCLHAAASGGRALPAVPTPVVLYTPGRTPLHYAAANGSYQCTVTLVTAGASACEADGKGCTPLHYAAASDTYRRCPPCPPRAEAPAGSGHGSAEEPLRESRAKEAFFCLEFLLDNGADPSLRDKQGYTAVHYAAAYGNRQNLELLLEMSFNCLEDVESTVPVSPLHLA</sequence>
<proteinExistence type="predicted"/>
<dbReference type="Pfam" id="PF12796">
    <property type="entry name" value="Ank_2"/>
    <property type="match status" value="2"/>
</dbReference>
<accession>A0A7K9VRV6</accession>
<evidence type="ECO:0000256" key="3">
    <source>
        <dbReference type="PROSITE-ProRule" id="PRU00023"/>
    </source>
</evidence>
<dbReference type="SMART" id="SM00248">
    <property type="entry name" value="ANK"/>
    <property type="match status" value="6"/>
</dbReference>
<protein>
    <submittedName>
        <fullName evidence="4">ANR52 phosphatase</fullName>
    </submittedName>
</protein>
<feature type="repeat" description="ANK" evidence="3">
    <location>
        <begin position="37"/>
        <end position="69"/>
    </location>
</feature>
<feature type="repeat" description="ANK" evidence="3">
    <location>
        <begin position="4"/>
        <end position="36"/>
    </location>
</feature>
<dbReference type="InterPro" id="IPR036770">
    <property type="entry name" value="Ankyrin_rpt-contain_sf"/>
</dbReference>
<name>A0A7K9VRV6_9PASS</name>
<evidence type="ECO:0000256" key="1">
    <source>
        <dbReference type="ARBA" id="ARBA00022737"/>
    </source>
</evidence>
<dbReference type="SUPFAM" id="SSF48403">
    <property type="entry name" value="Ankyrin repeat"/>
    <property type="match status" value="1"/>
</dbReference>
<organism evidence="4 5">
    <name type="scientific">Rhipidura dahli</name>
    <dbReference type="NCBI Taxonomy" id="667186"/>
    <lineage>
        <taxon>Eukaryota</taxon>
        <taxon>Metazoa</taxon>
        <taxon>Chordata</taxon>
        <taxon>Craniata</taxon>
        <taxon>Vertebrata</taxon>
        <taxon>Euteleostomi</taxon>
        <taxon>Archelosauria</taxon>
        <taxon>Archosauria</taxon>
        <taxon>Dinosauria</taxon>
        <taxon>Saurischia</taxon>
        <taxon>Theropoda</taxon>
        <taxon>Coelurosauria</taxon>
        <taxon>Aves</taxon>
        <taxon>Neognathae</taxon>
        <taxon>Neoaves</taxon>
        <taxon>Telluraves</taxon>
        <taxon>Australaves</taxon>
        <taxon>Passeriformes</taxon>
        <taxon>Rhipiduridae</taxon>
        <taxon>Rhipidura</taxon>
    </lineage>
</organism>
<reference evidence="4 5" key="1">
    <citation type="submission" date="2019-09" db="EMBL/GenBank/DDBJ databases">
        <title>Bird 10,000 Genomes (B10K) Project - Family phase.</title>
        <authorList>
            <person name="Zhang G."/>
        </authorList>
    </citation>
    <scope>NUCLEOTIDE SEQUENCE [LARGE SCALE GENOMIC DNA]</scope>
    <source>
        <strain evidence="4">B10K-DU-001-49</strain>
        <tissue evidence="4">Muscle</tissue>
    </source>
</reference>
<dbReference type="Gene3D" id="1.25.40.20">
    <property type="entry name" value="Ankyrin repeat-containing domain"/>
    <property type="match status" value="2"/>
</dbReference>
<feature type="repeat" description="ANK" evidence="3">
    <location>
        <begin position="148"/>
        <end position="180"/>
    </location>
</feature>
<dbReference type="Pfam" id="PF13637">
    <property type="entry name" value="Ank_4"/>
    <property type="match status" value="1"/>
</dbReference>
<dbReference type="EMBL" id="VXAC01000116">
    <property type="protein sequence ID" value="NXI75316.1"/>
    <property type="molecule type" value="Genomic_DNA"/>
</dbReference>
<keyword evidence="1" id="KW-0677">Repeat</keyword>
<comment type="caution">
    <text evidence="4">The sequence shown here is derived from an EMBL/GenBank/DDBJ whole genome shotgun (WGS) entry which is preliminary data.</text>
</comment>
<feature type="repeat" description="ANK" evidence="3">
    <location>
        <begin position="248"/>
        <end position="270"/>
    </location>
</feature>
<dbReference type="AlphaFoldDB" id="A0A7K9VRV6"/>
<dbReference type="PRINTS" id="PR01415">
    <property type="entry name" value="ANKYRIN"/>
</dbReference>
<keyword evidence="5" id="KW-1185">Reference proteome</keyword>
<feature type="non-terminal residue" evidence="4">
    <location>
        <position position="1"/>
    </location>
</feature>